<dbReference type="EMBL" id="MRTP01000001">
    <property type="protein sequence ID" value="OMF58569.1"/>
    <property type="molecule type" value="Genomic_DNA"/>
</dbReference>
<dbReference type="AlphaFoldDB" id="A0A1R1F370"/>
<organism evidence="2 3">
    <name type="scientific">Paenibacillus rhizosphaerae</name>
    <dbReference type="NCBI Taxonomy" id="297318"/>
    <lineage>
        <taxon>Bacteria</taxon>
        <taxon>Bacillati</taxon>
        <taxon>Bacillota</taxon>
        <taxon>Bacilli</taxon>
        <taxon>Bacillales</taxon>
        <taxon>Paenibacillaceae</taxon>
        <taxon>Paenibacillus</taxon>
    </lineage>
</organism>
<dbReference type="SUPFAM" id="SSF48452">
    <property type="entry name" value="TPR-like"/>
    <property type="match status" value="1"/>
</dbReference>
<feature type="chain" id="PRO_5039518774" description="Carboxypeptidase regulatory-like domain-containing protein" evidence="1">
    <location>
        <begin position="28"/>
        <end position="754"/>
    </location>
</feature>
<evidence type="ECO:0008006" key="4">
    <source>
        <dbReference type="Google" id="ProtNLM"/>
    </source>
</evidence>
<reference evidence="2 3" key="1">
    <citation type="submission" date="2016-11" db="EMBL/GenBank/DDBJ databases">
        <title>Paenibacillus species isolates.</title>
        <authorList>
            <person name="Beno S.M."/>
        </authorList>
    </citation>
    <scope>NUCLEOTIDE SEQUENCE [LARGE SCALE GENOMIC DNA]</scope>
    <source>
        <strain evidence="2 3">FSL R5-0378</strain>
    </source>
</reference>
<keyword evidence="1" id="KW-0732">Signal</keyword>
<accession>A0A1R1F370</accession>
<dbReference type="InterPro" id="IPR013783">
    <property type="entry name" value="Ig-like_fold"/>
</dbReference>
<name>A0A1R1F370_9BACL</name>
<dbReference type="GO" id="GO:0030246">
    <property type="term" value="F:carbohydrate binding"/>
    <property type="evidence" value="ECO:0007669"/>
    <property type="project" value="InterPro"/>
</dbReference>
<dbReference type="Proteomes" id="UP000187172">
    <property type="component" value="Unassembled WGS sequence"/>
</dbReference>
<evidence type="ECO:0000313" key="2">
    <source>
        <dbReference type="EMBL" id="OMF58569.1"/>
    </source>
</evidence>
<dbReference type="Gene3D" id="2.60.40.10">
    <property type="entry name" value="Immunoglobulins"/>
    <property type="match status" value="1"/>
</dbReference>
<evidence type="ECO:0000313" key="3">
    <source>
        <dbReference type="Proteomes" id="UP000187172"/>
    </source>
</evidence>
<feature type="signal peptide" evidence="1">
    <location>
        <begin position="1"/>
        <end position="27"/>
    </location>
</feature>
<evidence type="ECO:0000256" key="1">
    <source>
        <dbReference type="SAM" id="SignalP"/>
    </source>
</evidence>
<dbReference type="InterPro" id="IPR011990">
    <property type="entry name" value="TPR-like_helical_dom_sf"/>
</dbReference>
<protein>
    <recommendedName>
        <fullName evidence="4">Carboxypeptidase regulatory-like domain-containing protein</fullName>
    </recommendedName>
</protein>
<dbReference type="SUPFAM" id="SSF49452">
    <property type="entry name" value="Starch-binding domain-like"/>
    <property type="match status" value="1"/>
</dbReference>
<gene>
    <name evidence="2" type="ORF">BK138_08650</name>
</gene>
<sequence>MKVTIKVKHLILSAAVFLLLVSGSLVALSRQSLPSQNTDQAVGSSLSKQEVFKRIRESEDEQKWTYIRNYLIGREGAELTNSYDIYVGPGTSEWSSVTDEGQGQLPPITLKEKFPYLEAYVESGPADFHLAGAALLLSYYYEGAGQWKKTIELLERTEERLPASQLYAAQKVKIRMAEVAGNHGDMDIFRQISADLSRELKQNPDTRIVEKFSWLQTRYLGGNENIQQYLKALKKWEGSPVDGSGKQPTVILEQPPLLKQGLQKLADSRADRLPEVSGTLKRSDGSPVAYAGVYLRTKDSVQGSLQSDEPYQTMTNGKGEYTIKGVLPGSYQLYLGLELDQISGWTWPAESNEWIRVGLQDVTRDAVLQPLLELDFPVNQTTVREDRITFAWEPVPRAAYYDIYLGVQIHSGSFSQPVKTKVDTTRTTIKTEELYHLLSGISSYSDQDGKMVTDPLSLLGFSNPENRFFWTVNAYDKGGHLLTRSDGYRVGNDKIGNLPFFYLKERELTQADRTLLAGNLDQAMKQYEQAYKDDPADTHSLHMLIVMIDAQISEHRSNGSDSFNRENAEKQQETYLKEMVLLHPTSGYLSRLTDYYYKKKDWQAYNAYFKLYEKVAAGDSWDVDLSTHAMAMMRQGKLKEAEALLIQSMEDDPSHRRVGQYLSLVLYRECSFKTAKQLAGSYPNLASNESNDWERMVESMEEEAASNADYDKAIHKYLGWYLQDQQELLDAWLRKRDPSYLALRAFIQALQNSE</sequence>
<dbReference type="Gene3D" id="1.25.40.10">
    <property type="entry name" value="Tetratricopeptide repeat domain"/>
    <property type="match status" value="1"/>
</dbReference>
<comment type="caution">
    <text evidence="2">The sequence shown here is derived from an EMBL/GenBank/DDBJ whole genome shotgun (WGS) entry which is preliminary data.</text>
</comment>
<proteinExistence type="predicted"/>
<dbReference type="STRING" id="297318.BK138_08650"/>
<keyword evidence="3" id="KW-1185">Reference proteome</keyword>
<dbReference type="InterPro" id="IPR013784">
    <property type="entry name" value="Carb-bd-like_fold"/>
</dbReference>